<dbReference type="STRING" id="400727.A0A2T7Q0H7"/>
<evidence type="ECO:0000259" key="1">
    <source>
        <dbReference type="PROSITE" id="PS50222"/>
    </source>
</evidence>
<dbReference type="OMA" id="CVRYRDF"/>
<organism evidence="2 3">
    <name type="scientific">Pomacea canaliculata</name>
    <name type="common">Golden apple snail</name>
    <dbReference type="NCBI Taxonomy" id="400727"/>
    <lineage>
        <taxon>Eukaryota</taxon>
        <taxon>Metazoa</taxon>
        <taxon>Spiralia</taxon>
        <taxon>Lophotrochozoa</taxon>
        <taxon>Mollusca</taxon>
        <taxon>Gastropoda</taxon>
        <taxon>Caenogastropoda</taxon>
        <taxon>Architaenioglossa</taxon>
        <taxon>Ampullarioidea</taxon>
        <taxon>Ampullariidae</taxon>
        <taxon>Pomacea</taxon>
    </lineage>
</organism>
<dbReference type="PROSITE" id="PS50222">
    <property type="entry name" value="EF_HAND_2"/>
    <property type="match status" value="1"/>
</dbReference>
<name>A0A2T7Q0H7_POMCA</name>
<dbReference type="SUPFAM" id="SSF47473">
    <property type="entry name" value="EF-hand"/>
    <property type="match status" value="4"/>
</dbReference>
<dbReference type="AlphaFoldDB" id="A0A2T7Q0H7"/>
<feature type="domain" description="EF-hand" evidence="1">
    <location>
        <begin position="483"/>
        <end position="518"/>
    </location>
</feature>
<dbReference type="Proteomes" id="UP000245119">
    <property type="component" value="Linkage Group LG1"/>
</dbReference>
<dbReference type="InterPro" id="IPR002048">
    <property type="entry name" value="EF_hand_dom"/>
</dbReference>
<dbReference type="OrthoDB" id="272072at2759"/>
<dbReference type="EMBL" id="PZQS01000001">
    <property type="protein sequence ID" value="PVD39169.1"/>
    <property type="molecule type" value="Genomic_DNA"/>
</dbReference>
<keyword evidence="3" id="KW-1185">Reference proteome</keyword>
<evidence type="ECO:0000313" key="2">
    <source>
        <dbReference type="EMBL" id="PVD39169.1"/>
    </source>
</evidence>
<sequence length="921" mass="107984">MATAVSVQSPVSNDIRTLVQTRRIRVSQFFQDYDKLRSGYVTTPQFFRCLWQTMNLKLSPEEEKDIIERYDLKKDGHINYRLFCEDIDLRFNPKDVHDDPASQKVEAPEFLGTIRSVQPLTQTSEEHLLNILHRMEHFYNVHGISIRTAYEDFDVHHIGTVTESQFYRNFPGPSSVNDSDIKLLVDKYKDPAQPGMINYLNLFHDIMAISDYVAKEKTSPGIVATNVDFVPLILAGDPALNQIFDKLRVAIFKNGIRSLEFFKDYDKLRSGIITENQFVCGLVLAAGKEAQLSRPEIQKIVDFYRISDGRVRYREFCDMLENTFTVPDLEKKPTEMVVRPLRGSLFRGLKPLSKEEEERVLVVLRELRDKCQQQRVLMYPYFKDYDRSCAYTRVVTPLQFGRILHFLGLNVNPQDLKLLVAKFQDPASGDVDYPSFVQAVDDEFVGHVLEIETMDELPPEKKVPDVVLSFDDLMARIRHIVLTNRLRVKEAFEDFDHLRSGSISKTRFRRCLATLGLSKLRHHDLNDSQFALLCRMYQNPMKEDQVLWAKFAADVESVFTKSGLHKEPTAQVPPLETFKVPVAGTMNLSDTNENHRQLLDSTISRLRQRVEQRRILLRPVFQDFDLHNHGHVTRIQFRQCFAMLDIHINDEEAAALEAYFKDDIGINYLKFLQILQPCEPEDYKYIKRLEELQETQARGSLPEKNAVGDLEKVLFKIKTKVSRERIRLEDFMTDYDKLNSGRMPKNTFRRALILARLELYESELSLLEDKYESERDPGYVEYRRFCDEIESIFTIKHLEKMPQEEVLPFKPPVEWELNSLTPEETEKFMQCMTKIKEKVRQHRMQLFPLFEDYDRVHNGYVSRFQFRRVLSELQLESMLTEMDFVLMWKQFHVQVGGSDDINYIAFCEMVYHMAGFEWRKP</sequence>
<dbReference type="PANTHER" id="PTHR20875:SF0">
    <property type="entry name" value="GH12158P"/>
    <property type="match status" value="1"/>
</dbReference>
<dbReference type="InterPro" id="IPR011992">
    <property type="entry name" value="EF-hand-dom_pair"/>
</dbReference>
<dbReference type="PANTHER" id="PTHR20875">
    <property type="entry name" value="EF-HAND CALCIUM-BINDING DOMAIN-CONTAINING PROTEIN 6-RELATED"/>
    <property type="match status" value="1"/>
</dbReference>
<dbReference type="SMART" id="SM00054">
    <property type="entry name" value="EFh"/>
    <property type="match status" value="6"/>
</dbReference>
<dbReference type="Gene3D" id="1.10.238.10">
    <property type="entry name" value="EF-hand"/>
    <property type="match status" value="6"/>
</dbReference>
<proteinExistence type="predicted"/>
<evidence type="ECO:0000313" key="3">
    <source>
        <dbReference type="Proteomes" id="UP000245119"/>
    </source>
</evidence>
<accession>A0A2T7Q0H7</accession>
<comment type="caution">
    <text evidence="2">The sequence shown here is derived from an EMBL/GenBank/DDBJ whole genome shotgun (WGS) entry which is preliminary data.</text>
</comment>
<dbReference type="InterPro" id="IPR052603">
    <property type="entry name" value="EFCB6"/>
</dbReference>
<dbReference type="GO" id="GO:0005509">
    <property type="term" value="F:calcium ion binding"/>
    <property type="evidence" value="ECO:0007669"/>
    <property type="project" value="InterPro"/>
</dbReference>
<gene>
    <name evidence="2" type="ORF">C0Q70_01797</name>
</gene>
<protein>
    <recommendedName>
        <fullName evidence="1">EF-hand domain-containing protein</fullName>
    </recommendedName>
</protein>
<reference evidence="2 3" key="1">
    <citation type="submission" date="2018-04" db="EMBL/GenBank/DDBJ databases">
        <title>The genome of golden apple snail Pomacea canaliculata provides insight into stress tolerance and invasive adaptation.</title>
        <authorList>
            <person name="Liu C."/>
            <person name="Liu B."/>
            <person name="Ren Y."/>
            <person name="Zhang Y."/>
            <person name="Wang H."/>
            <person name="Li S."/>
            <person name="Jiang F."/>
            <person name="Yin L."/>
            <person name="Zhang G."/>
            <person name="Qian W."/>
            <person name="Fan W."/>
        </authorList>
    </citation>
    <scope>NUCLEOTIDE SEQUENCE [LARGE SCALE GENOMIC DNA]</scope>
    <source>
        <strain evidence="2">SZHN2017</strain>
        <tissue evidence="2">Muscle</tissue>
    </source>
</reference>